<proteinExistence type="predicted"/>
<accession>A0AA88HBX9</accession>
<dbReference type="EMBL" id="JAVRJZ010000277">
    <property type="protein sequence ID" value="KAK2702542.1"/>
    <property type="molecule type" value="Genomic_DNA"/>
</dbReference>
<gene>
    <name evidence="2" type="ORF">QYM36_018852</name>
</gene>
<comment type="caution">
    <text evidence="2">The sequence shown here is derived from an EMBL/GenBank/DDBJ whole genome shotgun (WGS) entry which is preliminary data.</text>
</comment>
<keyword evidence="3" id="KW-1185">Reference proteome</keyword>
<evidence type="ECO:0000313" key="2">
    <source>
        <dbReference type="EMBL" id="KAK2702542.1"/>
    </source>
</evidence>
<feature type="compositionally biased region" description="Basic and acidic residues" evidence="1">
    <location>
        <begin position="131"/>
        <end position="142"/>
    </location>
</feature>
<dbReference type="AlphaFoldDB" id="A0AA88HBX9"/>
<feature type="compositionally biased region" description="Acidic residues" evidence="1">
    <location>
        <begin position="82"/>
        <end position="108"/>
    </location>
</feature>
<evidence type="ECO:0000256" key="1">
    <source>
        <dbReference type="SAM" id="MobiDB-lite"/>
    </source>
</evidence>
<sequence>MDVRRRIPVKPQDVKNDPGQICVIETDQDDRVALDSDATQDVEIQDESKDDKLRKGANSDLSKTIPIKPQDVKNDPGQICEIETDQDDSAALDSDAAQDVEKDGESEDDKSRKGANSDLSKTIPSETVYKAMEDVTNKGKPK</sequence>
<name>A0AA88HBX9_ARTSF</name>
<feature type="region of interest" description="Disordered" evidence="1">
    <location>
        <begin position="1"/>
        <end position="142"/>
    </location>
</feature>
<protein>
    <submittedName>
        <fullName evidence="2">Uncharacterized protein</fullName>
    </submittedName>
</protein>
<reference evidence="2" key="1">
    <citation type="submission" date="2023-07" db="EMBL/GenBank/DDBJ databases">
        <title>Chromosome-level genome assembly of Artemia franciscana.</title>
        <authorList>
            <person name="Jo E."/>
        </authorList>
    </citation>
    <scope>NUCLEOTIDE SEQUENCE</scope>
    <source>
        <tissue evidence="2">Whole body</tissue>
    </source>
</reference>
<evidence type="ECO:0000313" key="3">
    <source>
        <dbReference type="Proteomes" id="UP001187531"/>
    </source>
</evidence>
<organism evidence="2 3">
    <name type="scientific">Artemia franciscana</name>
    <name type="common">Brine shrimp</name>
    <name type="synonym">Artemia sanfranciscana</name>
    <dbReference type="NCBI Taxonomy" id="6661"/>
    <lineage>
        <taxon>Eukaryota</taxon>
        <taxon>Metazoa</taxon>
        <taxon>Ecdysozoa</taxon>
        <taxon>Arthropoda</taxon>
        <taxon>Crustacea</taxon>
        <taxon>Branchiopoda</taxon>
        <taxon>Anostraca</taxon>
        <taxon>Artemiidae</taxon>
        <taxon>Artemia</taxon>
    </lineage>
</organism>
<dbReference type="Proteomes" id="UP001187531">
    <property type="component" value="Unassembled WGS sequence"/>
</dbReference>